<accession>A0A916P8D7</accession>
<proteinExistence type="predicted"/>
<evidence type="ECO:0000313" key="2">
    <source>
        <dbReference type="EMBL" id="COY49726.1"/>
    </source>
</evidence>
<name>A0A916P8D7_MYCTX</name>
<feature type="region of interest" description="Disordered" evidence="1">
    <location>
        <begin position="1"/>
        <end position="23"/>
    </location>
</feature>
<dbReference type="AlphaFoldDB" id="A0A916P8D7"/>
<organism evidence="2 3">
    <name type="scientific">Mycobacterium tuberculosis</name>
    <dbReference type="NCBI Taxonomy" id="1773"/>
    <lineage>
        <taxon>Bacteria</taxon>
        <taxon>Bacillati</taxon>
        <taxon>Actinomycetota</taxon>
        <taxon>Actinomycetes</taxon>
        <taxon>Mycobacteriales</taxon>
        <taxon>Mycobacteriaceae</taxon>
        <taxon>Mycobacterium</taxon>
        <taxon>Mycobacterium tuberculosis complex</taxon>
    </lineage>
</organism>
<gene>
    <name evidence="2" type="ORF">ERS007739_02700</name>
</gene>
<sequence length="81" mass="8839">MPRFHAAINQSLPDQGQLIHPGAEQVDPLTAGDLGVEAEVLCDLADQNQVFWLDVTARHPRHHRVTAVLLDVGQEVVVGIL</sequence>
<evidence type="ECO:0000313" key="3">
    <source>
        <dbReference type="Proteomes" id="UP000039021"/>
    </source>
</evidence>
<reference evidence="3" key="1">
    <citation type="submission" date="2015-03" db="EMBL/GenBank/DDBJ databases">
        <authorList>
            <consortium name="Pathogen Informatics"/>
        </authorList>
    </citation>
    <scope>NUCLEOTIDE SEQUENCE [LARGE SCALE GENOMIC DNA]</scope>
    <source>
        <strain evidence="3">N09902308</strain>
    </source>
</reference>
<evidence type="ECO:0000256" key="1">
    <source>
        <dbReference type="SAM" id="MobiDB-lite"/>
    </source>
</evidence>
<dbReference type="Proteomes" id="UP000039021">
    <property type="component" value="Unassembled WGS sequence"/>
</dbReference>
<dbReference type="EMBL" id="CSBK01001275">
    <property type="protein sequence ID" value="COY49726.1"/>
    <property type="molecule type" value="Genomic_DNA"/>
</dbReference>
<comment type="caution">
    <text evidence="2">The sequence shown here is derived from an EMBL/GenBank/DDBJ whole genome shotgun (WGS) entry which is preliminary data.</text>
</comment>
<protein>
    <submittedName>
        <fullName evidence="2">Uncharacterized protein</fullName>
    </submittedName>
</protein>